<sequence length="350" mass="40550">MLSTNVISKTSPVCISEELRRLGRKHFNQAHKRTSLFGSENEPQYFEEPYRENTSYPTYKYLKTNNRFTDEIVNKQPASFSQTRQVDNISMEHSRKPKLREFEHTESRDEVLESGSSDSMERTHENAHTTVLQSGEEDNKHTYSQEIENLDENPRNHTNGNIENDKVDYLIQAAKERAKRRELDKQNSNENQLLFDASQKPKRNPEYQRGLLNAPWYTNPEEGIGSENVQRYYSRSVKPISNSLQKISKSKSTTQQDFPKYSLQELKECRQRRSYHGNKESLEWPFSETNGSTKEEDELGGSHYHRSSAVIGQGFLEKFGPKSPSLNKKRTNDTPVAASMLRNSPYAFHG</sequence>
<feature type="region of interest" description="Disordered" evidence="1">
    <location>
        <begin position="100"/>
        <end position="139"/>
    </location>
</feature>
<organism evidence="2 3">
    <name type="scientific">Schistosoma mansoni</name>
    <name type="common">Blood fluke</name>
    <dbReference type="NCBI Taxonomy" id="6183"/>
    <lineage>
        <taxon>Eukaryota</taxon>
        <taxon>Metazoa</taxon>
        <taxon>Spiralia</taxon>
        <taxon>Lophotrochozoa</taxon>
        <taxon>Platyhelminthes</taxon>
        <taxon>Trematoda</taxon>
        <taxon>Digenea</taxon>
        <taxon>Strigeidida</taxon>
        <taxon>Schistosomatoidea</taxon>
        <taxon>Schistosomatidae</taxon>
        <taxon>Schistosoma</taxon>
    </lineage>
</organism>
<dbReference type="Proteomes" id="UP000008854">
    <property type="component" value="Unassembled WGS sequence"/>
</dbReference>
<dbReference type="ExpressionAtlas" id="A0A3Q0KPK7">
    <property type="expression patterns" value="baseline"/>
</dbReference>
<feature type="compositionally biased region" description="Basic and acidic residues" evidence="1">
    <location>
        <begin position="100"/>
        <end position="111"/>
    </location>
</feature>
<feature type="region of interest" description="Disordered" evidence="1">
    <location>
        <begin position="319"/>
        <end position="350"/>
    </location>
</feature>
<dbReference type="WBParaSite" id="Smp_149110.1">
    <property type="protein sequence ID" value="Smp_149110.1"/>
    <property type="gene ID" value="Smp_149110"/>
</dbReference>
<proteinExistence type="predicted"/>
<feature type="region of interest" description="Disordered" evidence="1">
    <location>
        <begin position="178"/>
        <end position="206"/>
    </location>
</feature>
<protein>
    <submittedName>
        <fullName evidence="3">Uncharacterized protein</fullName>
    </submittedName>
</protein>
<evidence type="ECO:0000256" key="1">
    <source>
        <dbReference type="SAM" id="MobiDB-lite"/>
    </source>
</evidence>
<keyword evidence="2" id="KW-1185">Reference proteome</keyword>
<name>A0A3Q0KPK7_SCHMA</name>
<reference evidence="2" key="1">
    <citation type="journal article" date="2012" name="PLoS Negl. Trop. Dis.">
        <title>A systematically improved high quality genome and transcriptome of the human blood fluke Schistosoma mansoni.</title>
        <authorList>
            <person name="Protasio A.V."/>
            <person name="Tsai I.J."/>
            <person name="Babbage A."/>
            <person name="Nichol S."/>
            <person name="Hunt M."/>
            <person name="Aslett M.A."/>
            <person name="De Silva N."/>
            <person name="Velarde G.S."/>
            <person name="Anderson T.J."/>
            <person name="Clark R.C."/>
            <person name="Davidson C."/>
            <person name="Dillon G.P."/>
            <person name="Holroyd N.E."/>
            <person name="LoVerde P.T."/>
            <person name="Lloyd C."/>
            <person name="McQuillan J."/>
            <person name="Oliveira G."/>
            <person name="Otto T.D."/>
            <person name="Parker-Manuel S.J."/>
            <person name="Quail M.A."/>
            <person name="Wilson R.A."/>
            <person name="Zerlotini A."/>
            <person name="Dunne D.W."/>
            <person name="Berriman M."/>
        </authorList>
    </citation>
    <scope>NUCLEOTIDE SEQUENCE [LARGE SCALE GENOMIC DNA]</scope>
    <source>
        <strain evidence="2">Puerto Rican</strain>
    </source>
</reference>
<evidence type="ECO:0000313" key="2">
    <source>
        <dbReference type="Proteomes" id="UP000008854"/>
    </source>
</evidence>
<dbReference type="AlphaFoldDB" id="A0A3Q0KPK7"/>
<dbReference type="InParanoid" id="A0A3Q0KPK7"/>
<accession>A0A3Q0KPK7</accession>
<evidence type="ECO:0000313" key="3">
    <source>
        <dbReference type="WBParaSite" id="Smp_149110.1"/>
    </source>
</evidence>
<feature type="region of interest" description="Disordered" evidence="1">
    <location>
        <begin position="280"/>
        <end position="302"/>
    </location>
</feature>
<reference evidence="3" key="2">
    <citation type="submission" date="2018-12" db="UniProtKB">
        <authorList>
            <consortium name="WormBaseParasite"/>
        </authorList>
    </citation>
    <scope>IDENTIFICATION</scope>
    <source>
        <strain evidence="3">Puerto Rican</strain>
    </source>
</reference>
<feature type="compositionally biased region" description="Basic and acidic residues" evidence="1">
    <location>
        <begin position="178"/>
        <end position="187"/>
    </location>
</feature>